<proteinExistence type="predicted"/>
<name>A0A9Q3CHI1_9BASI</name>
<comment type="caution">
    <text evidence="1">The sequence shown here is derived from an EMBL/GenBank/DDBJ whole genome shotgun (WGS) entry which is preliminary data.</text>
</comment>
<organism evidence="1 2">
    <name type="scientific">Austropuccinia psidii MF-1</name>
    <dbReference type="NCBI Taxonomy" id="1389203"/>
    <lineage>
        <taxon>Eukaryota</taxon>
        <taxon>Fungi</taxon>
        <taxon>Dikarya</taxon>
        <taxon>Basidiomycota</taxon>
        <taxon>Pucciniomycotina</taxon>
        <taxon>Pucciniomycetes</taxon>
        <taxon>Pucciniales</taxon>
        <taxon>Sphaerophragmiaceae</taxon>
        <taxon>Austropuccinia</taxon>
    </lineage>
</organism>
<sequence>MPPYTIENPPTRCKLSQAVVPTIRTCRGISGSGFYQFLKAHNIPNGTASFKRTRMIRNLQQSAYCIGACLQYSTWLDFKLIEWEYEYIKLNNAVSTALFEDQVLETANLPNSDVLFHF</sequence>
<dbReference type="Proteomes" id="UP000765509">
    <property type="component" value="Unassembled WGS sequence"/>
</dbReference>
<evidence type="ECO:0000313" key="2">
    <source>
        <dbReference type="Proteomes" id="UP000765509"/>
    </source>
</evidence>
<keyword evidence="2" id="KW-1185">Reference proteome</keyword>
<evidence type="ECO:0000313" key="1">
    <source>
        <dbReference type="EMBL" id="MBW0482790.1"/>
    </source>
</evidence>
<reference evidence="1" key="1">
    <citation type="submission" date="2021-03" db="EMBL/GenBank/DDBJ databases">
        <title>Draft genome sequence of rust myrtle Austropuccinia psidii MF-1, a brazilian biotype.</title>
        <authorList>
            <person name="Quecine M.C."/>
            <person name="Pachon D.M.R."/>
            <person name="Bonatelli M.L."/>
            <person name="Correr F.H."/>
            <person name="Franceschini L.M."/>
            <person name="Leite T.F."/>
            <person name="Margarido G.R.A."/>
            <person name="Almeida C.A."/>
            <person name="Ferrarezi J.A."/>
            <person name="Labate C.A."/>
        </authorList>
    </citation>
    <scope>NUCLEOTIDE SEQUENCE</scope>
    <source>
        <strain evidence="1">MF-1</strain>
    </source>
</reference>
<accession>A0A9Q3CHI1</accession>
<dbReference type="AlphaFoldDB" id="A0A9Q3CHI1"/>
<protein>
    <submittedName>
        <fullName evidence="1">Uncharacterized protein</fullName>
    </submittedName>
</protein>
<dbReference type="EMBL" id="AVOT02006928">
    <property type="protein sequence ID" value="MBW0482790.1"/>
    <property type="molecule type" value="Genomic_DNA"/>
</dbReference>
<gene>
    <name evidence="1" type="ORF">O181_022505</name>
</gene>